<sequence>MSELRSADSGDLFRLAFDLSPSGMLAVNEAGMILLANREIERLFGYERGELLGQSIDTLVPMPHRHGHGALRDGFFRDPSERRMGAGRNLNGVRKDGTEVPVEIGLNPVRTPDGMVVVASVVDISARLAAEKALRESEERARQSQKLESLGTLAGGIAHDFNNVLLAIVGYTELVARSLPPGRSEHDDLDNVLRAAERGRQLVQRILSFSRQREITRVPTNLDRVVREALDLLRASLPSTIEIRSHLDGATPQVLADDTQMHQVVMNLATNAAQAMGSGGVLRVELSSFHADAAWVARHPGTREGWCARLSVIDTGPGMTPEVKRRIFEPFFTTKSPDRGTGLGLSVTLGIVQSLDGLIEVTSAPGHGTRVDVWLPAHVAPRPVGAAPAAPDEPQRPLRILLVEDEDVLGRMERRQLESLGHTVTLHHSSPDALEFFRAHPDEFDLLVTDNTMPRMTGLALSREIVAIRPDLPVLMVSGYADHAEPEVLEQHGVDAVLGKPHSARELDTAIQKLFEGE</sequence>
<dbReference type="InterPro" id="IPR035965">
    <property type="entry name" value="PAS-like_dom_sf"/>
</dbReference>
<feature type="domain" description="PAS" evidence="12">
    <location>
        <begin position="9"/>
        <end position="61"/>
    </location>
</feature>
<dbReference type="CDD" id="cd17546">
    <property type="entry name" value="REC_hyHK_CKI1_RcsC-like"/>
    <property type="match status" value="1"/>
</dbReference>
<dbReference type="SMART" id="SM00448">
    <property type="entry name" value="REC"/>
    <property type="match status" value="1"/>
</dbReference>
<feature type="modified residue" description="4-aspartylphosphate" evidence="9">
    <location>
        <position position="450"/>
    </location>
</feature>
<dbReference type="SUPFAM" id="SSF47384">
    <property type="entry name" value="Homodimeric domain of signal transducing histidine kinase"/>
    <property type="match status" value="1"/>
</dbReference>
<protein>
    <recommendedName>
        <fullName evidence="2">histidine kinase</fullName>
        <ecNumber evidence="2">2.7.13.3</ecNumber>
    </recommendedName>
</protein>
<dbReference type="Gene3D" id="1.10.287.130">
    <property type="match status" value="1"/>
</dbReference>
<dbReference type="Pfam" id="PF00512">
    <property type="entry name" value="HisKA"/>
    <property type="match status" value="1"/>
</dbReference>
<dbReference type="InterPro" id="IPR003594">
    <property type="entry name" value="HATPase_dom"/>
</dbReference>
<evidence type="ECO:0000256" key="4">
    <source>
        <dbReference type="ARBA" id="ARBA00022679"/>
    </source>
</evidence>
<dbReference type="InterPro" id="IPR036097">
    <property type="entry name" value="HisK_dim/P_sf"/>
</dbReference>
<dbReference type="EMBL" id="JACRIW010000025">
    <property type="protein sequence ID" value="MBI5168477.1"/>
    <property type="molecule type" value="Genomic_DNA"/>
</dbReference>
<dbReference type="AlphaFoldDB" id="A0A933W7I5"/>
<dbReference type="GO" id="GO:0006355">
    <property type="term" value="P:regulation of DNA-templated transcription"/>
    <property type="evidence" value="ECO:0007669"/>
    <property type="project" value="InterPro"/>
</dbReference>
<evidence type="ECO:0000259" key="10">
    <source>
        <dbReference type="PROSITE" id="PS50109"/>
    </source>
</evidence>
<dbReference type="InterPro" id="IPR003661">
    <property type="entry name" value="HisK_dim/P_dom"/>
</dbReference>
<dbReference type="SUPFAM" id="SSF52172">
    <property type="entry name" value="CheY-like"/>
    <property type="match status" value="1"/>
</dbReference>
<accession>A0A933W7I5</accession>
<dbReference type="Pfam" id="PF00989">
    <property type="entry name" value="PAS"/>
    <property type="match status" value="1"/>
</dbReference>
<dbReference type="InterPro" id="IPR036890">
    <property type="entry name" value="HATPase_C_sf"/>
</dbReference>
<dbReference type="EC" id="2.7.13.3" evidence="2"/>
<evidence type="ECO:0000256" key="9">
    <source>
        <dbReference type="PROSITE-ProRule" id="PRU00169"/>
    </source>
</evidence>
<evidence type="ECO:0000313" key="15">
    <source>
        <dbReference type="Proteomes" id="UP000696931"/>
    </source>
</evidence>
<keyword evidence="3 9" id="KW-0597">Phosphoprotein</keyword>
<comment type="caution">
    <text evidence="14">The sequence shown here is derived from an EMBL/GenBank/DDBJ whole genome shotgun (WGS) entry which is preliminary data.</text>
</comment>
<dbReference type="SMART" id="SM00387">
    <property type="entry name" value="HATPase_c"/>
    <property type="match status" value="1"/>
</dbReference>
<organism evidence="14 15">
    <name type="scientific">Eiseniibacteriota bacterium</name>
    <dbReference type="NCBI Taxonomy" id="2212470"/>
    <lineage>
        <taxon>Bacteria</taxon>
        <taxon>Candidatus Eiseniibacteriota</taxon>
    </lineage>
</organism>
<keyword evidence="5" id="KW-0547">Nucleotide-binding</keyword>
<dbReference type="PROSITE" id="PS50113">
    <property type="entry name" value="PAC"/>
    <property type="match status" value="1"/>
</dbReference>
<dbReference type="CDD" id="cd00130">
    <property type="entry name" value="PAS"/>
    <property type="match status" value="1"/>
</dbReference>
<gene>
    <name evidence="14" type="ORF">HZA61_03215</name>
</gene>
<dbReference type="NCBIfam" id="TIGR00229">
    <property type="entry name" value="sensory_box"/>
    <property type="match status" value="1"/>
</dbReference>
<dbReference type="GO" id="GO:0005524">
    <property type="term" value="F:ATP binding"/>
    <property type="evidence" value="ECO:0007669"/>
    <property type="project" value="UniProtKB-KW"/>
</dbReference>
<dbReference type="Gene3D" id="3.30.450.20">
    <property type="entry name" value="PAS domain"/>
    <property type="match status" value="1"/>
</dbReference>
<dbReference type="PANTHER" id="PTHR43065">
    <property type="entry name" value="SENSOR HISTIDINE KINASE"/>
    <property type="match status" value="1"/>
</dbReference>
<evidence type="ECO:0000313" key="14">
    <source>
        <dbReference type="EMBL" id="MBI5168477.1"/>
    </source>
</evidence>
<dbReference type="Proteomes" id="UP000696931">
    <property type="component" value="Unassembled WGS sequence"/>
</dbReference>
<dbReference type="SMART" id="SM00388">
    <property type="entry name" value="HisKA"/>
    <property type="match status" value="1"/>
</dbReference>
<evidence type="ECO:0000256" key="3">
    <source>
        <dbReference type="ARBA" id="ARBA00022553"/>
    </source>
</evidence>
<feature type="domain" description="Response regulatory" evidence="11">
    <location>
        <begin position="399"/>
        <end position="515"/>
    </location>
</feature>
<dbReference type="InterPro" id="IPR000700">
    <property type="entry name" value="PAS-assoc_C"/>
</dbReference>
<reference evidence="14" key="1">
    <citation type="submission" date="2020-07" db="EMBL/GenBank/DDBJ databases">
        <title>Huge and variable diversity of episymbiotic CPR bacteria and DPANN archaea in groundwater ecosystems.</title>
        <authorList>
            <person name="He C.Y."/>
            <person name="Keren R."/>
            <person name="Whittaker M."/>
            <person name="Farag I.F."/>
            <person name="Doudna J."/>
            <person name="Cate J.H.D."/>
            <person name="Banfield J.F."/>
        </authorList>
    </citation>
    <scope>NUCLEOTIDE SEQUENCE</scope>
    <source>
        <strain evidence="14">NC_groundwater_1813_Pr3_B-0.1um_71_17</strain>
    </source>
</reference>
<dbReference type="SUPFAM" id="SSF55785">
    <property type="entry name" value="PYP-like sensor domain (PAS domain)"/>
    <property type="match status" value="1"/>
</dbReference>
<evidence type="ECO:0000259" key="12">
    <source>
        <dbReference type="PROSITE" id="PS50112"/>
    </source>
</evidence>
<proteinExistence type="predicted"/>
<evidence type="ECO:0000256" key="8">
    <source>
        <dbReference type="ARBA" id="ARBA00023012"/>
    </source>
</evidence>
<dbReference type="SMART" id="SM00091">
    <property type="entry name" value="PAS"/>
    <property type="match status" value="1"/>
</dbReference>
<dbReference type="InterPro" id="IPR000014">
    <property type="entry name" value="PAS"/>
</dbReference>
<evidence type="ECO:0000256" key="6">
    <source>
        <dbReference type="ARBA" id="ARBA00022777"/>
    </source>
</evidence>
<keyword evidence="6" id="KW-0418">Kinase</keyword>
<dbReference type="Gene3D" id="3.40.50.2300">
    <property type="match status" value="1"/>
</dbReference>
<evidence type="ECO:0000256" key="1">
    <source>
        <dbReference type="ARBA" id="ARBA00000085"/>
    </source>
</evidence>
<keyword evidence="8" id="KW-0902">Two-component regulatory system</keyword>
<dbReference type="InterPro" id="IPR004358">
    <property type="entry name" value="Sig_transdc_His_kin-like_C"/>
</dbReference>
<evidence type="ECO:0000256" key="2">
    <source>
        <dbReference type="ARBA" id="ARBA00012438"/>
    </source>
</evidence>
<dbReference type="InterPro" id="IPR013767">
    <property type="entry name" value="PAS_fold"/>
</dbReference>
<dbReference type="SUPFAM" id="SSF55874">
    <property type="entry name" value="ATPase domain of HSP90 chaperone/DNA topoisomerase II/histidine kinase"/>
    <property type="match status" value="1"/>
</dbReference>
<dbReference type="GO" id="GO:0000155">
    <property type="term" value="F:phosphorelay sensor kinase activity"/>
    <property type="evidence" value="ECO:0007669"/>
    <property type="project" value="InterPro"/>
</dbReference>
<dbReference type="Pfam" id="PF02518">
    <property type="entry name" value="HATPase_c"/>
    <property type="match status" value="1"/>
</dbReference>
<dbReference type="PROSITE" id="PS50109">
    <property type="entry name" value="HIS_KIN"/>
    <property type="match status" value="1"/>
</dbReference>
<dbReference type="PROSITE" id="PS50112">
    <property type="entry name" value="PAS"/>
    <property type="match status" value="1"/>
</dbReference>
<dbReference type="Pfam" id="PF00072">
    <property type="entry name" value="Response_reg"/>
    <property type="match status" value="1"/>
</dbReference>
<evidence type="ECO:0000256" key="7">
    <source>
        <dbReference type="ARBA" id="ARBA00022840"/>
    </source>
</evidence>
<comment type="catalytic activity">
    <reaction evidence="1">
        <text>ATP + protein L-histidine = ADP + protein N-phospho-L-histidine.</text>
        <dbReference type="EC" id="2.7.13.3"/>
    </reaction>
</comment>
<dbReference type="PANTHER" id="PTHR43065:SF42">
    <property type="entry name" value="TWO-COMPONENT SENSOR PPRA"/>
    <property type="match status" value="1"/>
</dbReference>
<dbReference type="PRINTS" id="PR00344">
    <property type="entry name" value="BCTRLSENSOR"/>
</dbReference>
<evidence type="ECO:0000259" key="13">
    <source>
        <dbReference type="PROSITE" id="PS50113"/>
    </source>
</evidence>
<keyword evidence="7" id="KW-0067">ATP-binding</keyword>
<evidence type="ECO:0000256" key="5">
    <source>
        <dbReference type="ARBA" id="ARBA00022741"/>
    </source>
</evidence>
<name>A0A933W7I5_UNCEI</name>
<keyword evidence="4" id="KW-0808">Transferase</keyword>
<dbReference type="InterPro" id="IPR005467">
    <property type="entry name" value="His_kinase_dom"/>
</dbReference>
<dbReference type="InterPro" id="IPR001789">
    <property type="entry name" value="Sig_transdc_resp-reg_receiver"/>
</dbReference>
<dbReference type="InterPro" id="IPR011006">
    <property type="entry name" value="CheY-like_superfamily"/>
</dbReference>
<dbReference type="PROSITE" id="PS50110">
    <property type="entry name" value="RESPONSE_REGULATORY"/>
    <property type="match status" value="1"/>
</dbReference>
<dbReference type="Gene3D" id="3.30.565.10">
    <property type="entry name" value="Histidine kinase-like ATPase, C-terminal domain"/>
    <property type="match status" value="1"/>
</dbReference>
<dbReference type="CDD" id="cd00082">
    <property type="entry name" value="HisKA"/>
    <property type="match status" value="1"/>
</dbReference>
<feature type="domain" description="PAC" evidence="13">
    <location>
        <begin position="86"/>
        <end position="136"/>
    </location>
</feature>
<feature type="domain" description="Histidine kinase" evidence="10">
    <location>
        <begin position="156"/>
        <end position="379"/>
    </location>
</feature>
<evidence type="ECO:0000259" key="11">
    <source>
        <dbReference type="PROSITE" id="PS50110"/>
    </source>
</evidence>